<dbReference type="Proteomes" id="UP001597474">
    <property type="component" value="Unassembled WGS sequence"/>
</dbReference>
<accession>A0ABW5TZE3</accession>
<dbReference type="Pfam" id="PF16242">
    <property type="entry name" value="Pyrid_ox_like"/>
    <property type="match status" value="1"/>
</dbReference>
<dbReference type="InterPro" id="IPR012349">
    <property type="entry name" value="Split_barrel_FMN-bd"/>
</dbReference>
<feature type="domain" description="General stress protein FMN-binding split barrel" evidence="1">
    <location>
        <begin position="6"/>
        <end position="149"/>
    </location>
</feature>
<keyword evidence="3" id="KW-1185">Reference proteome</keyword>
<dbReference type="InterPro" id="IPR052917">
    <property type="entry name" value="Stress-Dev_Protein"/>
</dbReference>
<evidence type="ECO:0000313" key="3">
    <source>
        <dbReference type="Proteomes" id="UP001597474"/>
    </source>
</evidence>
<reference evidence="3" key="1">
    <citation type="journal article" date="2019" name="Int. J. Syst. Evol. Microbiol.">
        <title>The Global Catalogue of Microorganisms (GCM) 10K type strain sequencing project: providing services to taxonomists for standard genome sequencing and annotation.</title>
        <authorList>
            <consortium name="The Broad Institute Genomics Platform"/>
            <consortium name="The Broad Institute Genome Sequencing Center for Infectious Disease"/>
            <person name="Wu L."/>
            <person name="Ma J."/>
        </authorList>
    </citation>
    <scope>NUCLEOTIDE SEQUENCE [LARGE SCALE GENOMIC DNA]</scope>
    <source>
        <strain evidence="3">TISTR 2562</strain>
    </source>
</reference>
<evidence type="ECO:0000259" key="1">
    <source>
        <dbReference type="Pfam" id="PF16242"/>
    </source>
</evidence>
<dbReference type="InterPro" id="IPR038725">
    <property type="entry name" value="YdaG_split_barrel_FMN-bd"/>
</dbReference>
<dbReference type="SUPFAM" id="SSF50475">
    <property type="entry name" value="FMN-binding split barrel"/>
    <property type="match status" value="1"/>
</dbReference>
<evidence type="ECO:0000313" key="2">
    <source>
        <dbReference type="EMBL" id="MFD2738577.1"/>
    </source>
</evidence>
<dbReference type="RefSeq" id="WP_386371424.1">
    <property type="nucleotide sequence ID" value="NZ_JBHUMP010000002.1"/>
</dbReference>
<dbReference type="PANTHER" id="PTHR34818:SF1">
    <property type="entry name" value="PROTEIN BLI-3"/>
    <property type="match status" value="1"/>
</dbReference>
<dbReference type="Gene3D" id="2.30.110.10">
    <property type="entry name" value="Electron Transport, Fmn-binding Protein, Chain A"/>
    <property type="match status" value="1"/>
</dbReference>
<proteinExistence type="predicted"/>
<protein>
    <submittedName>
        <fullName evidence="2">Pyridoxamine 5'-phosphate oxidase family protein</fullName>
    </submittedName>
</protein>
<dbReference type="PANTHER" id="PTHR34818">
    <property type="entry name" value="PROTEIN BLI-3"/>
    <property type="match status" value="1"/>
</dbReference>
<gene>
    <name evidence="2" type="ORF">ACFSUD_03245</name>
</gene>
<sequence>MTDNLKKEFWERLEDTRTGMLASGAARAIPMTHYIDDENDAPVLWFITAKGTDLAEAAVGGAKAEYLVSSKDESLYARIEGEVRRSEDMAQLDRIWNRVAGAWFDDGKRDDDVQLIRMDLREAEVWITGGRLKFLYEIAKAQSSGVKPDIGEHQIIRF</sequence>
<comment type="caution">
    <text evidence="2">The sequence shown here is derived from an EMBL/GenBank/DDBJ whole genome shotgun (WGS) entry which is preliminary data.</text>
</comment>
<organism evidence="2 3">
    <name type="scientific">Sulfitobacter aestuarii</name>
    <dbReference type="NCBI Taxonomy" id="2161676"/>
    <lineage>
        <taxon>Bacteria</taxon>
        <taxon>Pseudomonadati</taxon>
        <taxon>Pseudomonadota</taxon>
        <taxon>Alphaproteobacteria</taxon>
        <taxon>Rhodobacterales</taxon>
        <taxon>Roseobacteraceae</taxon>
        <taxon>Sulfitobacter</taxon>
    </lineage>
</organism>
<name>A0ABW5TZE3_9RHOB</name>
<dbReference type="EMBL" id="JBHUMP010000002">
    <property type="protein sequence ID" value="MFD2738577.1"/>
    <property type="molecule type" value="Genomic_DNA"/>
</dbReference>